<accession>A0A517MST1</accession>
<protein>
    <recommendedName>
        <fullName evidence="3">DUF1015 domain-containing protein</fullName>
    </recommendedName>
</protein>
<gene>
    <name evidence="1" type="ORF">HG15A2_12140</name>
</gene>
<keyword evidence="2" id="KW-1185">Reference proteome</keyword>
<evidence type="ECO:0000313" key="1">
    <source>
        <dbReference type="EMBL" id="QDS97945.1"/>
    </source>
</evidence>
<sequence>MPNISAFRGIRYDLGHVGSLSDVIAPPYDVIDPELQEELYNKHPNNSVRLILNRDEPGDDDTSNRYTRAAKFLKNWLSEKVLFTEADPAIYVYHQEFEEGGQTFTRRGFMCRTRLERFGEGDIHPHEETHGGAKADRLKLWKHCKANLSQIFGLYPDPENVAQNLLEAAIVGVTPLQATDHLGVKHSLWPVTDVSVIQEVTAAMGGRPVYIADGHHRYETACNYRDELAAEMGDSFDSEHPANFVLMMCVSMNDPGMLVLPTHRLFRGIGAMTAKQLIEKLGDSFTCSPAGEGPDEAIELWDEIEIEDDQATLALYTAEDERWTIVRLTKAGRAKMAEVAGDQCEAWQGLGVSILHKLIVETLLGATDIPAPKYVRTLDEVPVGLKEGDTAGRDLTGQEGSGARFELGALVMPATLEHIRAISNAGERMPAKSTFFYPKLLSGLVLNPLE</sequence>
<dbReference type="EMBL" id="CP036263">
    <property type="protein sequence ID" value="QDS97945.1"/>
    <property type="molecule type" value="Genomic_DNA"/>
</dbReference>
<reference evidence="1 2" key="1">
    <citation type="submission" date="2019-02" db="EMBL/GenBank/DDBJ databases">
        <title>Deep-cultivation of Planctomycetes and their phenomic and genomic characterization uncovers novel biology.</title>
        <authorList>
            <person name="Wiegand S."/>
            <person name="Jogler M."/>
            <person name="Boedeker C."/>
            <person name="Pinto D."/>
            <person name="Vollmers J."/>
            <person name="Rivas-Marin E."/>
            <person name="Kohn T."/>
            <person name="Peeters S.H."/>
            <person name="Heuer A."/>
            <person name="Rast P."/>
            <person name="Oberbeckmann S."/>
            <person name="Bunk B."/>
            <person name="Jeske O."/>
            <person name="Meyerdierks A."/>
            <person name="Storesund J.E."/>
            <person name="Kallscheuer N."/>
            <person name="Luecker S."/>
            <person name="Lage O.M."/>
            <person name="Pohl T."/>
            <person name="Merkel B.J."/>
            <person name="Hornburger P."/>
            <person name="Mueller R.-W."/>
            <person name="Bruemmer F."/>
            <person name="Labrenz M."/>
            <person name="Spormann A.M."/>
            <person name="Op den Camp H."/>
            <person name="Overmann J."/>
            <person name="Amann R."/>
            <person name="Jetten M.S.M."/>
            <person name="Mascher T."/>
            <person name="Medema M.H."/>
            <person name="Devos D.P."/>
            <person name="Kaster A.-K."/>
            <person name="Ovreas L."/>
            <person name="Rohde M."/>
            <person name="Galperin M.Y."/>
            <person name="Jogler C."/>
        </authorList>
    </citation>
    <scope>NUCLEOTIDE SEQUENCE [LARGE SCALE GENOMIC DNA]</scope>
    <source>
        <strain evidence="1 2">HG15A2</strain>
    </source>
</reference>
<dbReference type="Proteomes" id="UP000319852">
    <property type="component" value="Chromosome"/>
</dbReference>
<organism evidence="1 2">
    <name type="scientific">Adhaeretor mobilis</name>
    <dbReference type="NCBI Taxonomy" id="1930276"/>
    <lineage>
        <taxon>Bacteria</taxon>
        <taxon>Pseudomonadati</taxon>
        <taxon>Planctomycetota</taxon>
        <taxon>Planctomycetia</taxon>
        <taxon>Pirellulales</taxon>
        <taxon>Lacipirellulaceae</taxon>
        <taxon>Adhaeretor</taxon>
    </lineage>
</organism>
<proteinExistence type="predicted"/>
<dbReference type="PANTHER" id="PTHR36454:SF1">
    <property type="entry name" value="DUF1015 DOMAIN-CONTAINING PROTEIN"/>
    <property type="match status" value="1"/>
</dbReference>
<name>A0A517MST1_9BACT</name>
<dbReference type="RefSeq" id="WP_145058728.1">
    <property type="nucleotide sequence ID" value="NZ_CP036263.1"/>
</dbReference>
<dbReference type="AlphaFoldDB" id="A0A517MST1"/>
<dbReference type="OrthoDB" id="9781616at2"/>
<dbReference type="InterPro" id="IPR008323">
    <property type="entry name" value="UCP033563"/>
</dbReference>
<dbReference type="PIRSF" id="PIRSF033563">
    <property type="entry name" value="UCP033563"/>
    <property type="match status" value="1"/>
</dbReference>
<evidence type="ECO:0008006" key="3">
    <source>
        <dbReference type="Google" id="ProtNLM"/>
    </source>
</evidence>
<dbReference type="KEGG" id="amob:HG15A2_12140"/>
<dbReference type="Pfam" id="PF06245">
    <property type="entry name" value="DUF1015"/>
    <property type="match status" value="1"/>
</dbReference>
<evidence type="ECO:0000313" key="2">
    <source>
        <dbReference type="Proteomes" id="UP000319852"/>
    </source>
</evidence>
<dbReference type="PANTHER" id="PTHR36454">
    <property type="entry name" value="LMO2823 PROTEIN"/>
    <property type="match status" value="1"/>
</dbReference>